<dbReference type="Gene3D" id="1.10.10.10">
    <property type="entry name" value="Winged helix-like DNA-binding domain superfamily/Winged helix DNA-binding domain"/>
    <property type="match status" value="1"/>
</dbReference>
<dbReference type="SUPFAM" id="SSF46785">
    <property type="entry name" value="Winged helix' DNA-binding domain"/>
    <property type="match status" value="1"/>
</dbReference>
<evidence type="ECO:0000313" key="3">
    <source>
        <dbReference type="Proteomes" id="UP000705867"/>
    </source>
</evidence>
<dbReference type="EMBL" id="JAIOIV010000110">
    <property type="protein sequence ID" value="MBZ0157345.1"/>
    <property type="molecule type" value="Genomic_DNA"/>
</dbReference>
<dbReference type="Pfam" id="PF01978">
    <property type="entry name" value="TrmB"/>
    <property type="match status" value="1"/>
</dbReference>
<gene>
    <name evidence="2" type="ORF">K8I29_14185</name>
</gene>
<dbReference type="InterPro" id="IPR011991">
    <property type="entry name" value="ArsR-like_HTH"/>
</dbReference>
<dbReference type="PANTHER" id="PTHR34293">
    <property type="entry name" value="HTH-TYPE TRANSCRIPTIONAL REGULATOR TRMBL2"/>
    <property type="match status" value="1"/>
</dbReference>
<comment type="caution">
    <text evidence="2">The sequence shown here is derived from an EMBL/GenBank/DDBJ whole genome shotgun (WGS) entry which is preliminary data.</text>
</comment>
<name>A0A953JEX1_9BACT</name>
<evidence type="ECO:0000313" key="2">
    <source>
        <dbReference type="EMBL" id="MBZ0157345.1"/>
    </source>
</evidence>
<reference evidence="2" key="2">
    <citation type="submission" date="2021-08" db="EMBL/GenBank/DDBJ databases">
        <authorList>
            <person name="Dalcin Martins P."/>
        </authorList>
    </citation>
    <scope>NUCLEOTIDE SEQUENCE</scope>
    <source>
        <strain evidence="2">MAG_39</strain>
    </source>
</reference>
<dbReference type="InterPro" id="IPR002831">
    <property type="entry name" value="Tscrpt_reg_TrmB_N"/>
</dbReference>
<dbReference type="AlphaFoldDB" id="A0A953JEX1"/>
<dbReference type="InterPro" id="IPR036388">
    <property type="entry name" value="WH-like_DNA-bd_sf"/>
</dbReference>
<reference evidence="2" key="1">
    <citation type="journal article" date="2021" name="bioRxiv">
        <title>Unraveling nitrogen, sulfur and carbon metabolic pathways and microbial community transcriptional responses to substrate deprivation and toxicity stresses in a bioreactor mimicking anoxic brackish coastal sediment conditions.</title>
        <authorList>
            <person name="Martins P.D."/>
            <person name="Echeveste M.J."/>
            <person name="Arshad A."/>
            <person name="Kurth J."/>
            <person name="Ouboter H."/>
            <person name="Jetten M.S.M."/>
            <person name="Welte C.U."/>
        </authorList>
    </citation>
    <scope>NUCLEOTIDE SEQUENCE</scope>
    <source>
        <strain evidence="2">MAG_39</strain>
    </source>
</reference>
<proteinExistence type="predicted"/>
<dbReference type="PANTHER" id="PTHR34293:SF1">
    <property type="entry name" value="HTH-TYPE TRANSCRIPTIONAL REGULATOR TRMBL2"/>
    <property type="match status" value="1"/>
</dbReference>
<organism evidence="2 3">
    <name type="scientific">Candidatus Nitrobium versatile</name>
    <dbReference type="NCBI Taxonomy" id="2884831"/>
    <lineage>
        <taxon>Bacteria</taxon>
        <taxon>Pseudomonadati</taxon>
        <taxon>Nitrospirota</taxon>
        <taxon>Nitrospiria</taxon>
        <taxon>Nitrospirales</taxon>
        <taxon>Nitrospiraceae</taxon>
        <taxon>Candidatus Nitrobium</taxon>
    </lineage>
</organism>
<sequence length="270" mass="30626">MVVNKVIPHLMEIGFSEYEARTYVALLMHNPATAYELARASGIPSSKIYQVLTKLLERGVVSSLGEEGTKRYIPMDPEEYIEGHRSRTEATLKSLKQEFAAVGKEAEVSYIWNISDYTYLMDKAGRMIREARKTILLSVWPEEAAALEPSLKTAARKRVPIASVHFGAPVIGTGQVFQHPIEDTLYAEKGGRGLVLVVDSKEVLMGTLFEDERVEGAWSMNRGFVALAEDYIKHDIYIMKIVQRFDSDLIRRFGEKYAKLRDIFRNEEES</sequence>
<dbReference type="InterPro" id="IPR051797">
    <property type="entry name" value="TrmB-like"/>
</dbReference>
<dbReference type="Proteomes" id="UP000705867">
    <property type="component" value="Unassembled WGS sequence"/>
</dbReference>
<dbReference type="GO" id="GO:0006355">
    <property type="term" value="P:regulation of DNA-templated transcription"/>
    <property type="evidence" value="ECO:0007669"/>
    <property type="project" value="UniProtKB-ARBA"/>
</dbReference>
<dbReference type="InterPro" id="IPR036390">
    <property type="entry name" value="WH_DNA-bd_sf"/>
</dbReference>
<feature type="domain" description="Transcription regulator TrmB N-terminal" evidence="1">
    <location>
        <begin position="10"/>
        <end position="78"/>
    </location>
</feature>
<accession>A0A953JEX1</accession>
<dbReference type="CDD" id="cd00090">
    <property type="entry name" value="HTH_ARSR"/>
    <property type="match status" value="1"/>
</dbReference>
<evidence type="ECO:0000259" key="1">
    <source>
        <dbReference type="Pfam" id="PF01978"/>
    </source>
</evidence>
<dbReference type="CDD" id="cd09124">
    <property type="entry name" value="PLDc_like_TrmB_middle"/>
    <property type="match status" value="1"/>
</dbReference>
<protein>
    <recommendedName>
        <fullName evidence="1">Transcription regulator TrmB N-terminal domain-containing protein</fullName>
    </recommendedName>
</protein>